<accession>A0A562J995</accession>
<dbReference type="GO" id="GO:0006508">
    <property type="term" value="P:proteolysis"/>
    <property type="evidence" value="ECO:0007669"/>
    <property type="project" value="InterPro"/>
</dbReference>
<organism evidence="1 2">
    <name type="scientific">Sedimentibacter saalensis</name>
    <dbReference type="NCBI Taxonomy" id="130788"/>
    <lineage>
        <taxon>Bacteria</taxon>
        <taxon>Bacillati</taxon>
        <taxon>Bacillota</taxon>
        <taxon>Tissierellia</taxon>
        <taxon>Sedimentibacter</taxon>
    </lineage>
</organism>
<dbReference type="Gene3D" id="3.20.20.140">
    <property type="entry name" value="Metal-dependent hydrolases"/>
    <property type="match status" value="1"/>
</dbReference>
<dbReference type="PANTHER" id="PTHR10443:SF12">
    <property type="entry name" value="DIPEPTIDASE"/>
    <property type="match status" value="1"/>
</dbReference>
<keyword evidence="2" id="KW-1185">Reference proteome</keyword>
<proteinExistence type="predicted"/>
<dbReference type="GO" id="GO:0070573">
    <property type="term" value="F:metallodipeptidase activity"/>
    <property type="evidence" value="ECO:0007669"/>
    <property type="project" value="InterPro"/>
</dbReference>
<dbReference type="PROSITE" id="PS51365">
    <property type="entry name" value="RENAL_DIPEPTIDASE_2"/>
    <property type="match status" value="1"/>
</dbReference>
<comment type="caution">
    <text evidence="1">The sequence shown here is derived from an EMBL/GenBank/DDBJ whole genome shotgun (WGS) entry which is preliminary data.</text>
</comment>
<dbReference type="AlphaFoldDB" id="A0A562J995"/>
<gene>
    <name evidence="1" type="ORF">LY60_02081</name>
</gene>
<dbReference type="PANTHER" id="PTHR10443">
    <property type="entry name" value="MICROSOMAL DIPEPTIDASE"/>
    <property type="match status" value="1"/>
</dbReference>
<dbReference type="InterPro" id="IPR008257">
    <property type="entry name" value="Pept_M19"/>
</dbReference>
<dbReference type="SUPFAM" id="SSF51556">
    <property type="entry name" value="Metallo-dependent hydrolases"/>
    <property type="match status" value="1"/>
</dbReference>
<protein>
    <submittedName>
        <fullName evidence="1">Membrane dipeptidase</fullName>
    </submittedName>
</protein>
<reference evidence="1 2" key="1">
    <citation type="submission" date="2019-07" db="EMBL/GenBank/DDBJ databases">
        <title>Genomic Encyclopedia of Type Strains, Phase I: the one thousand microbial genomes (KMG-I) project.</title>
        <authorList>
            <person name="Kyrpides N."/>
        </authorList>
    </citation>
    <scope>NUCLEOTIDE SEQUENCE [LARGE SCALE GENOMIC DNA]</scope>
    <source>
        <strain evidence="1 2">DSM 13558</strain>
    </source>
</reference>
<dbReference type="Pfam" id="PF01244">
    <property type="entry name" value="Peptidase_M19"/>
    <property type="match status" value="1"/>
</dbReference>
<dbReference type="RefSeq" id="WP_246145416.1">
    <property type="nucleotide sequence ID" value="NZ_DAMBUX010000001.1"/>
</dbReference>
<dbReference type="EMBL" id="VLKH01000005">
    <property type="protein sequence ID" value="TWH79762.1"/>
    <property type="molecule type" value="Genomic_DNA"/>
</dbReference>
<evidence type="ECO:0000313" key="1">
    <source>
        <dbReference type="EMBL" id="TWH79762.1"/>
    </source>
</evidence>
<dbReference type="CDD" id="cd01301">
    <property type="entry name" value="rDP_like"/>
    <property type="match status" value="1"/>
</dbReference>
<sequence length="342" mass="38665">MDFYKTALNLHENNVVVDTHLDLAGEIYNRYLAGEKEVIKNRYLDNFKKGGFNVIVSSLYIDDMFLPELGLKTALGQISAIMEDVESCKDEVFLIKNKNDLQRAIKENKIGIMLSFEGLEPIGKDIGLLRVFYELGLRAAGLVWSRRNFVADGCSFNPVEEGQKGGLTKFGVEVVRKMEEMNMLIDVSHLNDEGFWDVVKFTNKPFIASHSCARSIHGRMRNLTDEQIKVIAERNGVIGINAYKNIAGVKEGEDPIKKLADHIEYMVDLVGPRHVGYGFDLCNSYYDSELKFKFEPHNSDSLNSHKDAVLLTEELLKRGMSTEDAKLVIGGNFLRIFNDILQ</sequence>
<evidence type="ECO:0000313" key="2">
    <source>
        <dbReference type="Proteomes" id="UP000315343"/>
    </source>
</evidence>
<name>A0A562J995_9FIRM</name>
<dbReference type="Proteomes" id="UP000315343">
    <property type="component" value="Unassembled WGS sequence"/>
</dbReference>
<dbReference type="InterPro" id="IPR032466">
    <property type="entry name" value="Metal_Hydrolase"/>
</dbReference>